<feature type="non-terminal residue" evidence="1">
    <location>
        <position position="101"/>
    </location>
</feature>
<organism evidence="1 2">
    <name type="scientific">Potamilus streckersoni</name>
    <dbReference type="NCBI Taxonomy" id="2493646"/>
    <lineage>
        <taxon>Eukaryota</taxon>
        <taxon>Metazoa</taxon>
        <taxon>Spiralia</taxon>
        <taxon>Lophotrochozoa</taxon>
        <taxon>Mollusca</taxon>
        <taxon>Bivalvia</taxon>
        <taxon>Autobranchia</taxon>
        <taxon>Heteroconchia</taxon>
        <taxon>Palaeoheterodonta</taxon>
        <taxon>Unionida</taxon>
        <taxon>Unionoidea</taxon>
        <taxon>Unionidae</taxon>
        <taxon>Ambleminae</taxon>
        <taxon>Lampsilini</taxon>
        <taxon>Potamilus</taxon>
    </lineage>
</organism>
<feature type="non-terminal residue" evidence="1">
    <location>
        <position position="1"/>
    </location>
</feature>
<evidence type="ECO:0000313" key="1">
    <source>
        <dbReference type="EMBL" id="KAK3595707.1"/>
    </source>
</evidence>
<dbReference type="Proteomes" id="UP001195483">
    <property type="component" value="Unassembled WGS sequence"/>
</dbReference>
<comment type="caution">
    <text evidence="1">The sequence shown here is derived from an EMBL/GenBank/DDBJ whole genome shotgun (WGS) entry which is preliminary data.</text>
</comment>
<accession>A0AAE0SPM3</accession>
<dbReference type="EMBL" id="JAEAOA010001600">
    <property type="protein sequence ID" value="KAK3595707.1"/>
    <property type="molecule type" value="Genomic_DNA"/>
</dbReference>
<protein>
    <submittedName>
        <fullName evidence="1">Uncharacterized protein</fullName>
    </submittedName>
</protein>
<sequence length="101" mass="11233">EEDVTTTLPNIINAQQKNTNDISSVTPTGNKFGDIEGGIPKITEAVENIKIPHSPGQVKQITYVVKIGIFEFLHPDEKDVARGLYGILRPDELEYKDKNLN</sequence>
<name>A0AAE0SPM3_9BIVA</name>
<reference evidence="1" key="1">
    <citation type="journal article" date="2021" name="Genome Biol. Evol.">
        <title>A High-Quality Reference Genome for a Parasitic Bivalve with Doubly Uniparental Inheritance (Bivalvia: Unionida).</title>
        <authorList>
            <person name="Smith C.H."/>
        </authorList>
    </citation>
    <scope>NUCLEOTIDE SEQUENCE</scope>
    <source>
        <strain evidence="1">CHS0354</strain>
    </source>
</reference>
<proteinExistence type="predicted"/>
<reference evidence="1" key="2">
    <citation type="journal article" date="2021" name="Genome Biol. Evol.">
        <title>Developing a high-quality reference genome for a parasitic bivalve with doubly uniparental inheritance (Bivalvia: Unionida).</title>
        <authorList>
            <person name="Smith C.H."/>
        </authorList>
    </citation>
    <scope>NUCLEOTIDE SEQUENCE</scope>
    <source>
        <strain evidence="1">CHS0354</strain>
        <tissue evidence="1">Mantle</tissue>
    </source>
</reference>
<reference evidence="1" key="3">
    <citation type="submission" date="2023-05" db="EMBL/GenBank/DDBJ databases">
        <authorList>
            <person name="Smith C.H."/>
        </authorList>
    </citation>
    <scope>NUCLEOTIDE SEQUENCE</scope>
    <source>
        <strain evidence="1">CHS0354</strain>
        <tissue evidence="1">Mantle</tissue>
    </source>
</reference>
<dbReference type="AlphaFoldDB" id="A0AAE0SPM3"/>
<gene>
    <name evidence="1" type="ORF">CHS0354_026928</name>
</gene>
<evidence type="ECO:0000313" key="2">
    <source>
        <dbReference type="Proteomes" id="UP001195483"/>
    </source>
</evidence>
<keyword evidence="2" id="KW-1185">Reference proteome</keyword>